<feature type="chain" id="PRO_5015601862" description="DUF4382 domain-containing protein" evidence="1">
    <location>
        <begin position="25"/>
        <end position="313"/>
    </location>
</feature>
<reference evidence="3 4" key="1">
    <citation type="submission" date="2018-05" db="EMBL/GenBank/DDBJ databases">
        <title>Polaribacter aquimarinus sp. nov., isolated from sediment in a sediment of sea.</title>
        <authorList>
            <person name="Lu D."/>
        </authorList>
    </citation>
    <scope>NUCLEOTIDE SEQUENCE [LARGE SCALE GENOMIC DNA]</scope>
    <source>
        <strain evidence="3 4">ZY113</strain>
    </source>
</reference>
<proteinExistence type="predicted"/>
<feature type="signal peptide" evidence="1">
    <location>
        <begin position="1"/>
        <end position="24"/>
    </location>
</feature>
<dbReference type="InterPro" id="IPR025491">
    <property type="entry name" value="DUF4382"/>
</dbReference>
<dbReference type="OrthoDB" id="1415350at2"/>
<dbReference type="Proteomes" id="UP000245670">
    <property type="component" value="Unassembled WGS sequence"/>
</dbReference>
<evidence type="ECO:0000256" key="1">
    <source>
        <dbReference type="SAM" id="SignalP"/>
    </source>
</evidence>
<dbReference type="PROSITE" id="PS51257">
    <property type="entry name" value="PROKAR_LIPOPROTEIN"/>
    <property type="match status" value="1"/>
</dbReference>
<evidence type="ECO:0000313" key="4">
    <source>
        <dbReference type="Proteomes" id="UP000245670"/>
    </source>
</evidence>
<comment type="caution">
    <text evidence="3">The sequence shown here is derived from an EMBL/GenBank/DDBJ whole genome shotgun (WGS) entry which is preliminary data.</text>
</comment>
<protein>
    <recommendedName>
        <fullName evidence="2">DUF4382 domain-containing protein</fullName>
    </recommendedName>
</protein>
<evidence type="ECO:0000313" key="3">
    <source>
        <dbReference type="EMBL" id="PWG06157.1"/>
    </source>
</evidence>
<name>A0A2U2JCU2_9FLAO</name>
<keyword evidence="1" id="KW-0732">Signal</keyword>
<organism evidence="3 4">
    <name type="scientific">Polaribacter aquimarinus</name>
    <dbReference type="NCBI Taxonomy" id="2100726"/>
    <lineage>
        <taxon>Bacteria</taxon>
        <taxon>Pseudomonadati</taxon>
        <taxon>Bacteroidota</taxon>
        <taxon>Flavobacteriia</taxon>
        <taxon>Flavobacteriales</taxon>
        <taxon>Flavobacteriaceae</taxon>
    </lineage>
</organism>
<sequence>MKKSIFKIGMLAVLVSFASCSEQAESLPDDTQTRNTKVSITDAPIDNAEVSGAFVTITDVKVNGVSVEGFNTTTIDLMTLQNGKKEILGDLDLKVGSMSEVSLVLDYDFDEDGNSPGSFIKTTDGVKHKLEASTKEIKIADRVEVLASSANEIIIDFDLRKTIIASNDNNHKFDFVTDFELSNGLRLVNNDEAGTVSGSVSDSKNTSDKILVFAYKVGAYTEAETRGQGASNVRFANAETSAVVSSNSTYSLSFLKEGDYEIKFASFTDEDQDGELEFKGMLDVESTLGINLNSVNVSSKTNLNLLVNVKGVK</sequence>
<accession>A0A2U2JCU2</accession>
<evidence type="ECO:0000259" key="2">
    <source>
        <dbReference type="Pfam" id="PF14321"/>
    </source>
</evidence>
<gene>
    <name evidence="3" type="ORF">DIS07_06935</name>
</gene>
<dbReference type="RefSeq" id="WP_109404488.1">
    <property type="nucleotide sequence ID" value="NZ_QFFG01000002.1"/>
</dbReference>
<dbReference type="AlphaFoldDB" id="A0A2U2JCU2"/>
<feature type="domain" description="DUF4382" evidence="2">
    <location>
        <begin position="37"/>
        <end position="173"/>
    </location>
</feature>
<keyword evidence="4" id="KW-1185">Reference proteome</keyword>
<dbReference type="Pfam" id="PF14321">
    <property type="entry name" value="DUF4382"/>
    <property type="match status" value="1"/>
</dbReference>
<dbReference type="EMBL" id="QFFG01000002">
    <property type="protein sequence ID" value="PWG06157.1"/>
    <property type="molecule type" value="Genomic_DNA"/>
</dbReference>